<dbReference type="SUPFAM" id="SSF56112">
    <property type="entry name" value="Protein kinase-like (PK-like)"/>
    <property type="match status" value="1"/>
</dbReference>
<dbReference type="InterPro" id="IPR011009">
    <property type="entry name" value="Kinase-like_dom_sf"/>
</dbReference>
<dbReference type="RefSeq" id="WP_221301603.1">
    <property type="nucleotide sequence ID" value="NZ_JACHHW010000003.1"/>
</dbReference>
<dbReference type="PANTHER" id="PTHR21310">
    <property type="entry name" value="AMINOGLYCOSIDE PHOSPHOTRANSFERASE-RELATED-RELATED"/>
    <property type="match status" value="1"/>
</dbReference>
<name>A0A840R347_9GAMM</name>
<keyword evidence="3" id="KW-1185">Reference proteome</keyword>
<organism evidence="2 3">
    <name type="scientific">Zhongshania antarctica</name>
    <dbReference type="NCBI Taxonomy" id="641702"/>
    <lineage>
        <taxon>Bacteria</taxon>
        <taxon>Pseudomonadati</taxon>
        <taxon>Pseudomonadota</taxon>
        <taxon>Gammaproteobacteria</taxon>
        <taxon>Cellvibrionales</taxon>
        <taxon>Spongiibacteraceae</taxon>
        <taxon>Zhongshania</taxon>
    </lineage>
</organism>
<evidence type="ECO:0000259" key="1">
    <source>
        <dbReference type="Pfam" id="PF01636"/>
    </source>
</evidence>
<comment type="caution">
    <text evidence="2">The sequence shown here is derived from an EMBL/GenBank/DDBJ whole genome shotgun (WGS) entry which is preliminary data.</text>
</comment>
<dbReference type="Gene3D" id="3.90.1200.10">
    <property type="match status" value="1"/>
</dbReference>
<keyword evidence="2" id="KW-0808">Transferase</keyword>
<dbReference type="InterPro" id="IPR041726">
    <property type="entry name" value="ACAD10_11_N"/>
</dbReference>
<dbReference type="AlphaFoldDB" id="A0A840R347"/>
<dbReference type="EMBL" id="JACHHW010000003">
    <property type="protein sequence ID" value="MBB5187058.1"/>
    <property type="molecule type" value="Genomic_DNA"/>
</dbReference>
<dbReference type="InterPro" id="IPR002575">
    <property type="entry name" value="Aminoglycoside_PTrfase"/>
</dbReference>
<keyword evidence="2" id="KW-0418">Kinase</keyword>
<feature type="domain" description="Aminoglycoside phosphotransferase" evidence="1">
    <location>
        <begin position="38"/>
        <end position="267"/>
    </location>
</feature>
<evidence type="ECO:0000313" key="3">
    <source>
        <dbReference type="Proteomes" id="UP000536640"/>
    </source>
</evidence>
<dbReference type="Pfam" id="PF01636">
    <property type="entry name" value="APH"/>
    <property type="match status" value="1"/>
</dbReference>
<accession>A0A840R347</accession>
<dbReference type="CDD" id="cd05154">
    <property type="entry name" value="ACAD10_11_N-like"/>
    <property type="match status" value="1"/>
</dbReference>
<dbReference type="GO" id="GO:0016301">
    <property type="term" value="F:kinase activity"/>
    <property type="evidence" value="ECO:0007669"/>
    <property type="project" value="UniProtKB-KW"/>
</dbReference>
<dbReference type="Proteomes" id="UP000536640">
    <property type="component" value="Unassembled WGS sequence"/>
</dbReference>
<proteinExistence type="predicted"/>
<protein>
    <submittedName>
        <fullName evidence="2">Aminoglycoside phosphotransferase (APT) family kinase protein</fullName>
    </submittedName>
</protein>
<dbReference type="PANTHER" id="PTHR21310:SF57">
    <property type="entry name" value="BLR2944 PROTEIN"/>
    <property type="match status" value="1"/>
</dbReference>
<evidence type="ECO:0000313" key="2">
    <source>
        <dbReference type="EMBL" id="MBB5187058.1"/>
    </source>
</evidence>
<sequence>MSASADSLFAINSAETLIAPLQTLMTKTYGEQVVVHSLRRITAGAAAQTWALEASSERGNTELILRRGQDANQFGGALSKTAEAAVIRAAVAAGVPAPAVVVELAKADGLGEGFIMQRIHGETLPTKILRDPRYADARARMAAQCGEILATIHAVPVESVAGLRRESATEQIKFYRHTYKSYQQVLPVFDYAFRWLAEHCPQTVGERLVHGDFRNGNLMIGEEGVRAVLDWELAHIGDPMEDLAWLCVNSWRFGNIDKPVGGFGERKDLYAAYADASGRQVDESAVKFWEVFGVLKWGVICLYQCEIHLSGRERSLERAAIGRRVSECELDILDLLQSEGSSCR</sequence>
<reference evidence="2 3" key="1">
    <citation type="submission" date="2020-08" db="EMBL/GenBank/DDBJ databases">
        <title>Genomic Encyclopedia of Type Strains, Phase IV (KMG-IV): sequencing the most valuable type-strain genomes for metagenomic binning, comparative biology and taxonomic classification.</title>
        <authorList>
            <person name="Goeker M."/>
        </authorList>
    </citation>
    <scope>NUCLEOTIDE SEQUENCE [LARGE SCALE GENOMIC DNA]</scope>
    <source>
        <strain evidence="2 3">DSM 25701</strain>
    </source>
</reference>
<dbReference type="Gene3D" id="3.30.200.20">
    <property type="entry name" value="Phosphorylase Kinase, domain 1"/>
    <property type="match status" value="1"/>
</dbReference>
<gene>
    <name evidence="2" type="ORF">HNQ57_001321</name>
</gene>
<dbReference type="InterPro" id="IPR051678">
    <property type="entry name" value="AGP_Transferase"/>
</dbReference>